<gene>
    <name evidence="1" type="ORF">OPT61_g4869</name>
</gene>
<name>A0ACC2ICF3_9PLEO</name>
<comment type="caution">
    <text evidence="1">The sequence shown here is derived from an EMBL/GenBank/DDBJ whole genome shotgun (WGS) entry which is preliminary data.</text>
</comment>
<accession>A0ACC2ICF3</accession>
<evidence type="ECO:0000313" key="2">
    <source>
        <dbReference type="Proteomes" id="UP001153331"/>
    </source>
</evidence>
<dbReference type="EMBL" id="JAPHNI010000292">
    <property type="protein sequence ID" value="KAJ8112871.1"/>
    <property type="molecule type" value="Genomic_DNA"/>
</dbReference>
<keyword evidence="2" id="KW-1185">Reference proteome</keyword>
<protein>
    <submittedName>
        <fullName evidence="1">Uncharacterized protein</fullName>
    </submittedName>
</protein>
<evidence type="ECO:0000313" key="1">
    <source>
        <dbReference type="EMBL" id="KAJ8112871.1"/>
    </source>
</evidence>
<reference evidence="1" key="1">
    <citation type="submission" date="2022-11" db="EMBL/GenBank/DDBJ databases">
        <title>Genome Sequence of Boeremia exigua.</title>
        <authorList>
            <person name="Buettner E."/>
        </authorList>
    </citation>
    <scope>NUCLEOTIDE SEQUENCE</scope>
    <source>
        <strain evidence="1">CU02</strain>
    </source>
</reference>
<sequence>MSASLTCAYDSPRKQGGNRGARATVLNELRGSQTQYAPAASPVSASGESAYSPLASPYSSETAFVQACVGAYMHRIHPVVPILTLHALETEVQRAETSITSRQFVLAFCAYVANFGNALEETPIDQLVPSLSDTGRQSLEAALQVQNLRRITDPTPRSMLISFFLYGAYAGLGDYQQGWFYLREATTLFTMLRADTISWYDQRAHGCTFWVLLISERSHGVRRNRPITLQVTPSTPSLSSTQAPGLQLLASVFRPLDESFFAVWNGSSKACSKEWLLELERDVRTALTPNLEVSNEEMANLRVSQFWLRIKLWELFPRFGFLSTESFYECLTFRYPIAVATDLTILAIKLPIASLQVHGVGMTEKVFDIACAVADVLPFISVSTSQVELGPTDYLAQVVSLLAKLPGGATKFVPLLLAKINELRPELINTLCTATQLPLTAFNDPMSPDTRFVYEEEVGRGLYADLRRAYSTIILSALFATSALALPTGPSTSDNSIRVQLSGPSELATQTAFEEGQRQAKRPNASSGPFDTVALEVGKGVKQQGLRCQVRDKDNKPIVVLRNGNRDTTFADGDAGSWTFESGAQKVSTIICDPAFVKGEAPPAAPSATPTPTPQPRINVLISGLNEFATNIGFVEGGLVREVQRAGGRGIDKFQLTLDPAVKKQDLRCKVLDKAGKPVTGKRGANVDITFADGGNGPWTFINNKGEPINVDTSVVICDPAFVKASA</sequence>
<dbReference type="Proteomes" id="UP001153331">
    <property type="component" value="Unassembled WGS sequence"/>
</dbReference>
<organism evidence="1 2">
    <name type="scientific">Boeremia exigua</name>
    <dbReference type="NCBI Taxonomy" id="749465"/>
    <lineage>
        <taxon>Eukaryota</taxon>
        <taxon>Fungi</taxon>
        <taxon>Dikarya</taxon>
        <taxon>Ascomycota</taxon>
        <taxon>Pezizomycotina</taxon>
        <taxon>Dothideomycetes</taxon>
        <taxon>Pleosporomycetidae</taxon>
        <taxon>Pleosporales</taxon>
        <taxon>Pleosporineae</taxon>
        <taxon>Didymellaceae</taxon>
        <taxon>Boeremia</taxon>
    </lineage>
</organism>
<proteinExistence type="predicted"/>